<keyword evidence="2" id="KW-0812">Transmembrane</keyword>
<evidence type="ECO:0000313" key="7">
    <source>
        <dbReference type="Proteomes" id="UP001606300"/>
    </source>
</evidence>
<comment type="caution">
    <text evidence="6">The sequence shown here is derived from an EMBL/GenBank/DDBJ whole genome shotgun (WGS) entry which is preliminary data.</text>
</comment>
<evidence type="ECO:0000256" key="1">
    <source>
        <dbReference type="ARBA" id="ARBA00022452"/>
    </source>
</evidence>
<name>A0ABW7ESF5_9BURK</name>
<dbReference type="PANTHER" id="PTHR34597">
    <property type="entry name" value="SLR1661 PROTEIN"/>
    <property type="match status" value="1"/>
</dbReference>
<evidence type="ECO:0000259" key="5">
    <source>
        <dbReference type="Pfam" id="PF08479"/>
    </source>
</evidence>
<keyword evidence="1" id="KW-0472">Membrane</keyword>
<dbReference type="Gene3D" id="3.10.20.310">
    <property type="entry name" value="membrane protein fhac"/>
    <property type="match status" value="1"/>
</dbReference>
<evidence type="ECO:0000256" key="2">
    <source>
        <dbReference type="ARBA" id="ARBA00022692"/>
    </source>
</evidence>
<keyword evidence="1" id="KW-1134">Transmembrane beta strand</keyword>
<dbReference type="RefSeq" id="WP_394471038.1">
    <property type="nucleotide sequence ID" value="NZ_JBIGHY010000004.1"/>
</dbReference>
<gene>
    <name evidence="6" type="ORF">ACG02S_13840</name>
</gene>
<feature type="domain" description="Polypeptide-transport-associated ShlB-type" evidence="5">
    <location>
        <begin position="59"/>
        <end position="134"/>
    </location>
</feature>
<dbReference type="InterPro" id="IPR005565">
    <property type="entry name" value="Hemolysn_activator_HlyB_C"/>
</dbReference>
<organism evidence="6 7">
    <name type="scientific">Pelomonas dachongensis</name>
    <dbReference type="NCBI Taxonomy" id="3299029"/>
    <lineage>
        <taxon>Bacteria</taxon>
        <taxon>Pseudomonadati</taxon>
        <taxon>Pseudomonadota</taxon>
        <taxon>Betaproteobacteria</taxon>
        <taxon>Burkholderiales</taxon>
        <taxon>Sphaerotilaceae</taxon>
        <taxon>Roseateles</taxon>
    </lineage>
</organism>
<evidence type="ECO:0000259" key="4">
    <source>
        <dbReference type="Pfam" id="PF03865"/>
    </source>
</evidence>
<dbReference type="PANTHER" id="PTHR34597:SF1">
    <property type="entry name" value="HEME_HEMOPEXIN TRANSPORTER PROTEIN HUXB"/>
    <property type="match status" value="1"/>
</dbReference>
<dbReference type="Proteomes" id="UP001606300">
    <property type="component" value="Unassembled WGS sequence"/>
</dbReference>
<dbReference type="EMBL" id="JBIGHY010000004">
    <property type="protein sequence ID" value="MFG6414976.1"/>
    <property type="molecule type" value="Genomic_DNA"/>
</dbReference>
<dbReference type="InterPro" id="IPR051544">
    <property type="entry name" value="TPS_OM_transporter"/>
</dbReference>
<accession>A0ABW7ESF5</accession>
<dbReference type="Pfam" id="PF08479">
    <property type="entry name" value="POTRA_2"/>
    <property type="match status" value="1"/>
</dbReference>
<sequence length="558" mass="60258">MPFGLPSGQGIQVAKEVASAADVSVTVAASASTPVDPAARHASSLPRELGKPEDDLQLDVRAYQVDGLPGVSAADLAEVTAPFTGTARHYEDLGNAVAAVTRYMQRKLGYYVGMAYLPEQKLQDGVVHIFALEGRLDDVQVRWPAALPVRHEVIERYLALLKPGAILRVADIERVVYLVNDLPGVRARFEIEPGREPGTASLIVTPEAEPRFSGRLEYDTLGPRNTSVSRFGVRAVIASPTGLGDALQLNLRGSAGGGLYDGSLSYSLPVGGSGLKLGAMLSEVHYFLPSAAVQQNLRGTATLGDVFGLYPVVRSRNLNLFMLATVARKRFEDRWESLVVRRSTQSVQLGVLGDDRDDGFGGAVSTYELSLLQGRAALGPLYSLTGLRATYRKLNVSWSRLQSLVPGRLQLYLRAKGQFANTNLDPSERMPIGGADGVRAFDPAEGAADDAQLLTAELRWLPPASLFGNVARELVFSAFYDWGHARYAHAPDALGALAAELLGPQNRATLGAVGAGVLWERRNDFSMRFNLAWHVQGQPTIRPHSHLPRAEMVLSKAF</sequence>
<evidence type="ECO:0000256" key="3">
    <source>
        <dbReference type="ARBA" id="ARBA00023237"/>
    </source>
</evidence>
<keyword evidence="7" id="KW-1185">Reference proteome</keyword>
<feature type="domain" description="Haemolysin activator HlyB C-terminal" evidence="4">
    <location>
        <begin position="199"/>
        <end position="491"/>
    </location>
</feature>
<dbReference type="InterPro" id="IPR013686">
    <property type="entry name" value="Polypept-transport_assoc_ShlB"/>
</dbReference>
<reference evidence="6 7" key="1">
    <citation type="submission" date="2024-09" db="EMBL/GenBank/DDBJ databases">
        <title>Novel species of the genus Pelomonas and Roseateles isolated from streams.</title>
        <authorList>
            <person name="Lu H."/>
        </authorList>
    </citation>
    <scope>NUCLEOTIDE SEQUENCE [LARGE SCALE GENOMIC DNA]</scope>
    <source>
        <strain evidence="6 7">DC23W</strain>
    </source>
</reference>
<evidence type="ECO:0000313" key="6">
    <source>
        <dbReference type="EMBL" id="MFG6414976.1"/>
    </source>
</evidence>
<proteinExistence type="predicted"/>
<protein>
    <submittedName>
        <fullName evidence="6">ShlB/FhaC/HecB family hemolysin secretion/activation protein</fullName>
    </submittedName>
</protein>
<dbReference type="Pfam" id="PF03865">
    <property type="entry name" value="ShlB"/>
    <property type="match status" value="1"/>
</dbReference>
<keyword evidence="3" id="KW-0998">Cell outer membrane</keyword>
<dbReference type="Gene3D" id="2.40.160.50">
    <property type="entry name" value="membrane protein fhac: a member of the omp85/tpsb transporter family"/>
    <property type="match status" value="1"/>
</dbReference>